<proteinExistence type="inferred from homology"/>
<gene>
    <name evidence="10" type="ORF">FO442_14350</name>
</gene>
<dbReference type="InterPro" id="IPR035952">
    <property type="entry name" value="Rhomboid-like_sf"/>
</dbReference>
<dbReference type="Pfam" id="PF01694">
    <property type="entry name" value="Rhomboid"/>
    <property type="match status" value="1"/>
</dbReference>
<evidence type="ECO:0000256" key="2">
    <source>
        <dbReference type="ARBA" id="ARBA00009045"/>
    </source>
</evidence>
<evidence type="ECO:0000256" key="7">
    <source>
        <dbReference type="ARBA" id="ARBA00023136"/>
    </source>
</evidence>
<evidence type="ECO:0000256" key="6">
    <source>
        <dbReference type="ARBA" id="ARBA00022989"/>
    </source>
</evidence>
<evidence type="ECO:0000313" key="11">
    <source>
        <dbReference type="Proteomes" id="UP000316008"/>
    </source>
</evidence>
<sequence length="279" mass="32141">MRTQTKTRRSTASDERAAEALIYPLLLVLFCWAIWLLESTSGGSDLVQWGIRPRQWSSWKGLFFMPLLHDPSSVKHVLNNSLPTFLLLAAVIYYYREIALKVFLISWLGTGLIVWWIAQDNGAYHIGMSGVIYALFGFLFISGFFRRVKALQGISLAVIFVYGSMIWGIFPTEPSISWEGHFGGFVVGAGLAVAFRKRGPVRPKYQYEVEKELGIEPPDLEGMWRRNQEEIAYRHYLEQLYREQEREYGPHPPVQIIYHINPLRKQPGAEEKPQDDTEK</sequence>
<dbReference type="RefSeq" id="WP_144333895.1">
    <property type="nucleotide sequence ID" value="NZ_VLPL01000007.1"/>
</dbReference>
<evidence type="ECO:0000256" key="8">
    <source>
        <dbReference type="SAM" id="Phobius"/>
    </source>
</evidence>
<dbReference type="OrthoDB" id="465874at2"/>
<evidence type="ECO:0000313" key="10">
    <source>
        <dbReference type="EMBL" id="TSJ41637.1"/>
    </source>
</evidence>
<keyword evidence="4 8" id="KW-0812">Transmembrane</keyword>
<keyword evidence="11" id="KW-1185">Reference proteome</keyword>
<feature type="transmembrane region" description="Helical" evidence="8">
    <location>
        <begin position="176"/>
        <end position="195"/>
    </location>
</feature>
<evidence type="ECO:0000256" key="3">
    <source>
        <dbReference type="ARBA" id="ARBA00022670"/>
    </source>
</evidence>
<comment type="subcellular location">
    <subcellularLocation>
        <location evidence="1">Membrane</location>
        <topology evidence="1">Multi-pass membrane protein</topology>
    </subcellularLocation>
</comment>
<evidence type="ECO:0000256" key="4">
    <source>
        <dbReference type="ARBA" id="ARBA00022692"/>
    </source>
</evidence>
<evidence type="ECO:0000259" key="9">
    <source>
        <dbReference type="Pfam" id="PF01694"/>
    </source>
</evidence>
<feature type="transmembrane region" description="Helical" evidence="8">
    <location>
        <begin position="20"/>
        <end position="37"/>
    </location>
</feature>
<accession>A0A556MNU6</accession>
<evidence type="ECO:0000256" key="1">
    <source>
        <dbReference type="ARBA" id="ARBA00004141"/>
    </source>
</evidence>
<feature type="transmembrane region" description="Helical" evidence="8">
    <location>
        <begin position="102"/>
        <end position="118"/>
    </location>
</feature>
<comment type="caution">
    <text evidence="10">The sequence shown here is derived from an EMBL/GenBank/DDBJ whole genome shotgun (WGS) entry which is preliminary data.</text>
</comment>
<evidence type="ECO:0000256" key="5">
    <source>
        <dbReference type="ARBA" id="ARBA00022801"/>
    </source>
</evidence>
<name>A0A556MNU6_9FLAO</name>
<dbReference type="PANTHER" id="PTHR43066">
    <property type="entry name" value="RHOMBOID-RELATED PROTEIN"/>
    <property type="match status" value="1"/>
</dbReference>
<dbReference type="GO" id="GO:0016020">
    <property type="term" value="C:membrane"/>
    <property type="evidence" value="ECO:0007669"/>
    <property type="project" value="UniProtKB-SubCell"/>
</dbReference>
<dbReference type="AlphaFoldDB" id="A0A556MNU6"/>
<organism evidence="10 11">
    <name type="scientific">Fluviicola chungangensis</name>
    <dbReference type="NCBI Taxonomy" id="2597671"/>
    <lineage>
        <taxon>Bacteria</taxon>
        <taxon>Pseudomonadati</taxon>
        <taxon>Bacteroidota</taxon>
        <taxon>Flavobacteriia</taxon>
        <taxon>Flavobacteriales</taxon>
        <taxon>Crocinitomicaceae</taxon>
        <taxon>Fluviicola</taxon>
    </lineage>
</organism>
<dbReference type="GO" id="GO:0004252">
    <property type="term" value="F:serine-type endopeptidase activity"/>
    <property type="evidence" value="ECO:0007669"/>
    <property type="project" value="InterPro"/>
</dbReference>
<keyword evidence="3 10" id="KW-0645">Protease</keyword>
<comment type="similarity">
    <text evidence="2">Belongs to the peptidase S54 family.</text>
</comment>
<feature type="transmembrane region" description="Helical" evidence="8">
    <location>
        <begin position="77"/>
        <end position="95"/>
    </location>
</feature>
<dbReference type="EMBL" id="VLPL01000007">
    <property type="protein sequence ID" value="TSJ41637.1"/>
    <property type="molecule type" value="Genomic_DNA"/>
</dbReference>
<protein>
    <submittedName>
        <fullName evidence="10">Rhomboid family intramembrane serine protease</fullName>
    </submittedName>
</protein>
<dbReference type="Proteomes" id="UP000316008">
    <property type="component" value="Unassembled WGS sequence"/>
</dbReference>
<dbReference type="InterPro" id="IPR022764">
    <property type="entry name" value="Peptidase_S54_rhomboid_dom"/>
</dbReference>
<dbReference type="GO" id="GO:0006508">
    <property type="term" value="P:proteolysis"/>
    <property type="evidence" value="ECO:0007669"/>
    <property type="project" value="UniProtKB-KW"/>
</dbReference>
<keyword evidence="7 8" id="KW-0472">Membrane</keyword>
<feature type="transmembrane region" description="Helical" evidence="8">
    <location>
        <begin position="124"/>
        <end position="145"/>
    </location>
</feature>
<feature type="transmembrane region" description="Helical" evidence="8">
    <location>
        <begin position="150"/>
        <end position="170"/>
    </location>
</feature>
<keyword evidence="6 8" id="KW-1133">Transmembrane helix</keyword>
<keyword evidence="5" id="KW-0378">Hydrolase</keyword>
<dbReference type="SUPFAM" id="SSF144091">
    <property type="entry name" value="Rhomboid-like"/>
    <property type="match status" value="1"/>
</dbReference>
<dbReference type="PANTHER" id="PTHR43066:SF1">
    <property type="entry name" value="RHOMBOID PROTEIN 2"/>
    <property type="match status" value="1"/>
</dbReference>
<dbReference type="Gene3D" id="1.20.1540.10">
    <property type="entry name" value="Rhomboid-like"/>
    <property type="match status" value="1"/>
</dbReference>
<feature type="domain" description="Peptidase S54 rhomboid" evidence="9">
    <location>
        <begin position="59"/>
        <end position="196"/>
    </location>
</feature>
<reference evidence="10 11" key="1">
    <citation type="submission" date="2019-07" db="EMBL/GenBank/DDBJ databases">
        <authorList>
            <person name="Huq M.A."/>
        </authorList>
    </citation>
    <scope>NUCLEOTIDE SEQUENCE [LARGE SCALE GENOMIC DNA]</scope>
    <source>
        <strain evidence="10 11">MAH-3</strain>
    </source>
</reference>